<keyword evidence="1" id="KW-1133">Transmembrane helix</keyword>
<sequence>MRRLVMLPLVFVLATFMQIGIGDMMARLGWVLMPLHIALGMAILAVVAVLMRVGKSVASIRLISIVTLLLLVLQIAVGFDLFFRGVTETIETIHQLIAYVIFFSSLATLGIGYKTRV</sequence>
<proteinExistence type="predicted"/>
<evidence type="ECO:0000313" key="2">
    <source>
        <dbReference type="EMBL" id="HIQ29868.1"/>
    </source>
</evidence>
<feature type="transmembrane region" description="Helical" evidence="1">
    <location>
        <begin position="96"/>
        <end position="113"/>
    </location>
</feature>
<keyword evidence="1" id="KW-0472">Membrane</keyword>
<protein>
    <recommendedName>
        <fullName evidence="4">Cytochrome oxidase assembly protein</fullName>
    </recommendedName>
</protein>
<evidence type="ECO:0008006" key="4">
    <source>
        <dbReference type="Google" id="ProtNLM"/>
    </source>
</evidence>
<reference evidence="2" key="1">
    <citation type="journal article" date="2020" name="ISME J.">
        <title>Gammaproteobacteria mediating utilization of methyl-, sulfur- and petroleum organic compounds in deep ocean hydrothermal plumes.</title>
        <authorList>
            <person name="Zhou Z."/>
            <person name="Liu Y."/>
            <person name="Pan J."/>
            <person name="Cron B.R."/>
            <person name="Toner B.M."/>
            <person name="Anantharaman K."/>
            <person name="Breier J.A."/>
            <person name="Dick G.J."/>
            <person name="Li M."/>
        </authorList>
    </citation>
    <scope>NUCLEOTIDE SEQUENCE</scope>
    <source>
        <strain evidence="2">SZUA-1515</strain>
    </source>
</reference>
<gene>
    <name evidence="2" type="ORF">EYH45_04815</name>
</gene>
<organism evidence="2 3">
    <name type="scientific">Caldiarchaeum subterraneum</name>
    <dbReference type="NCBI Taxonomy" id="311458"/>
    <lineage>
        <taxon>Archaea</taxon>
        <taxon>Nitrososphaerota</taxon>
        <taxon>Candidatus Caldarchaeales</taxon>
        <taxon>Candidatus Caldarchaeaceae</taxon>
        <taxon>Candidatus Caldarchaeum</taxon>
    </lineage>
</organism>
<dbReference type="EMBL" id="DQVM01000093">
    <property type="protein sequence ID" value="HIQ29868.1"/>
    <property type="molecule type" value="Genomic_DNA"/>
</dbReference>
<dbReference type="AlphaFoldDB" id="A0A833A4D8"/>
<evidence type="ECO:0000256" key="1">
    <source>
        <dbReference type="SAM" id="Phobius"/>
    </source>
</evidence>
<keyword evidence="1" id="KW-0812">Transmembrane</keyword>
<evidence type="ECO:0000313" key="3">
    <source>
        <dbReference type="Proteomes" id="UP000608579"/>
    </source>
</evidence>
<name>A0A833A4D8_CALS0</name>
<comment type="caution">
    <text evidence="2">The sequence shown here is derived from an EMBL/GenBank/DDBJ whole genome shotgun (WGS) entry which is preliminary data.</text>
</comment>
<feature type="transmembrane region" description="Helical" evidence="1">
    <location>
        <begin position="62"/>
        <end position="84"/>
    </location>
</feature>
<dbReference type="Proteomes" id="UP000608579">
    <property type="component" value="Unassembled WGS sequence"/>
</dbReference>
<accession>A0A833A4D8</accession>
<feature type="transmembrane region" description="Helical" evidence="1">
    <location>
        <begin position="28"/>
        <end position="50"/>
    </location>
</feature>